<dbReference type="EMBL" id="LHPG02000006">
    <property type="protein sequence ID" value="PRW57718.1"/>
    <property type="molecule type" value="Genomic_DNA"/>
</dbReference>
<sequence>MGAACCKPEPDEPAEVGVAVKTWKRPKWKSEEPMTEEQLQRMCEQFWDTEPHYGGARVIWDALRAACDADVATARTILESADIIVAAPDMSVCYDVQGRKYELPRYVICAPTNLIHEGGKGSSALRSTSGVSGGAVELPAVAAGAAVAAGSGGSSGGSPDSQPETAPLAQVAVR</sequence>
<comment type="caution">
    <text evidence="3">The sequence shown here is derived from an EMBL/GenBank/DDBJ whole genome shotgun (WGS) entry which is preliminary data.</text>
</comment>
<keyword evidence="4" id="KW-1185">Reference proteome</keyword>
<organism evidence="3 4">
    <name type="scientific">Chlorella sorokiniana</name>
    <name type="common">Freshwater green alga</name>
    <dbReference type="NCBI Taxonomy" id="3076"/>
    <lineage>
        <taxon>Eukaryota</taxon>
        <taxon>Viridiplantae</taxon>
        <taxon>Chlorophyta</taxon>
        <taxon>core chlorophytes</taxon>
        <taxon>Trebouxiophyceae</taxon>
        <taxon>Chlorellales</taxon>
        <taxon>Chlorellaceae</taxon>
        <taxon>Chlorella clade</taxon>
        <taxon>Chlorella</taxon>
    </lineage>
</organism>
<dbReference type="PANTHER" id="PTHR13609">
    <property type="entry name" value="UBIQUITIN DOMAIN CONTAINING 1 PROTEIN-RELATED"/>
    <property type="match status" value="1"/>
</dbReference>
<feature type="domain" description="DC-UbP/UBTD2 N-terminal" evidence="2">
    <location>
        <begin position="24"/>
        <end position="116"/>
    </location>
</feature>
<name>A0A2P6TUG4_CHLSO</name>
<dbReference type="Gene3D" id="1.20.225.20">
    <property type="entry name" value="Ub domain-containing protein, DC-UbP/UBTD2, N-terminal domain"/>
    <property type="match status" value="1"/>
</dbReference>
<evidence type="ECO:0000256" key="1">
    <source>
        <dbReference type="SAM" id="MobiDB-lite"/>
    </source>
</evidence>
<evidence type="ECO:0000313" key="3">
    <source>
        <dbReference type="EMBL" id="PRW57718.1"/>
    </source>
</evidence>
<dbReference type="Proteomes" id="UP000239899">
    <property type="component" value="Unassembled WGS sequence"/>
</dbReference>
<evidence type="ECO:0000259" key="2">
    <source>
        <dbReference type="Pfam" id="PF16455"/>
    </source>
</evidence>
<dbReference type="OrthoDB" id="1640476at2759"/>
<accession>A0A2P6TUG4</accession>
<evidence type="ECO:0000313" key="4">
    <source>
        <dbReference type="Proteomes" id="UP000239899"/>
    </source>
</evidence>
<dbReference type="InterPro" id="IPR039869">
    <property type="entry name" value="UBTD1/2"/>
</dbReference>
<dbReference type="InterPro" id="IPR038169">
    <property type="entry name" value="DC-UbP/UBTD2_N_sf"/>
</dbReference>
<protein>
    <submittedName>
        <fullName evidence="3">Ubiquitin domain-containing 1-like</fullName>
    </submittedName>
</protein>
<reference evidence="3 4" key="1">
    <citation type="journal article" date="2018" name="Plant J.">
        <title>Genome sequences of Chlorella sorokiniana UTEX 1602 and Micractinium conductrix SAG 241.80: implications to maltose excretion by a green alga.</title>
        <authorList>
            <person name="Arriola M.B."/>
            <person name="Velmurugan N."/>
            <person name="Zhang Y."/>
            <person name="Plunkett M.H."/>
            <person name="Hondzo H."/>
            <person name="Barney B.M."/>
        </authorList>
    </citation>
    <scope>NUCLEOTIDE SEQUENCE [LARGE SCALE GENOMIC DNA]</scope>
    <source>
        <strain evidence="4">UTEX 1602</strain>
    </source>
</reference>
<dbReference type="Pfam" id="PF16455">
    <property type="entry name" value="UBD"/>
    <property type="match status" value="1"/>
</dbReference>
<proteinExistence type="predicted"/>
<dbReference type="AlphaFoldDB" id="A0A2P6TUG4"/>
<feature type="region of interest" description="Disordered" evidence="1">
    <location>
        <begin position="148"/>
        <end position="174"/>
    </location>
</feature>
<gene>
    <name evidence="3" type="ORF">C2E21_3373</name>
</gene>
<dbReference type="InterPro" id="IPR032752">
    <property type="entry name" value="DC-UbP/UBTD2_N"/>
</dbReference>